<proteinExistence type="predicted"/>
<dbReference type="GO" id="GO:0070374">
    <property type="term" value="P:positive regulation of ERK1 and ERK2 cascade"/>
    <property type="evidence" value="ECO:0007669"/>
    <property type="project" value="TreeGrafter"/>
</dbReference>
<dbReference type="SUPFAM" id="SSF55550">
    <property type="entry name" value="SH2 domain"/>
    <property type="match status" value="1"/>
</dbReference>
<dbReference type="InterPro" id="IPR036860">
    <property type="entry name" value="SH2_dom_sf"/>
</dbReference>
<organism evidence="3">
    <name type="scientific">Anisakis simplex</name>
    <name type="common">Herring worm</name>
    <dbReference type="NCBI Taxonomy" id="6269"/>
    <lineage>
        <taxon>Eukaryota</taxon>
        <taxon>Metazoa</taxon>
        <taxon>Ecdysozoa</taxon>
        <taxon>Nematoda</taxon>
        <taxon>Chromadorea</taxon>
        <taxon>Rhabditida</taxon>
        <taxon>Spirurina</taxon>
        <taxon>Ascaridomorpha</taxon>
        <taxon>Ascaridoidea</taxon>
        <taxon>Anisakidae</taxon>
        <taxon>Anisakis</taxon>
        <taxon>Anisakis simplex complex</taxon>
    </lineage>
</organism>
<dbReference type="GO" id="GO:0050839">
    <property type="term" value="F:cell adhesion molecule binding"/>
    <property type="evidence" value="ECO:0007669"/>
    <property type="project" value="TreeGrafter"/>
</dbReference>
<dbReference type="WBParaSite" id="ASIM_0002144601-mRNA-1">
    <property type="protein sequence ID" value="ASIM_0002144601-mRNA-1"/>
    <property type="gene ID" value="ASIM_0002144601"/>
</dbReference>
<protein>
    <submittedName>
        <fullName evidence="3">SH2 domain-containing protein</fullName>
    </submittedName>
</protein>
<dbReference type="Gene3D" id="3.30.505.10">
    <property type="entry name" value="SH2 domain"/>
    <property type="match status" value="1"/>
</dbReference>
<dbReference type="PROSITE" id="PS50001">
    <property type="entry name" value="SH2"/>
    <property type="match status" value="1"/>
</dbReference>
<name>A0A0M3KKB7_ANISI</name>
<keyword evidence="1" id="KW-0727">SH2 domain</keyword>
<feature type="domain" description="SH2" evidence="2">
    <location>
        <begin position="71"/>
        <end position="104"/>
    </location>
</feature>
<sequence>LREKDGETITMKYPLIVPPNERMGWAVSRPMTERWFHTGISGQEAEALYPLIVPPNERMGWAVSRPMTERWFHTGISGQEAEALLSKEGKHGTYLVRESQSTPE</sequence>
<evidence type="ECO:0000259" key="2">
    <source>
        <dbReference type="PROSITE" id="PS50001"/>
    </source>
</evidence>
<reference evidence="3" key="1">
    <citation type="submission" date="2017-02" db="UniProtKB">
        <authorList>
            <consortium name="WormBaseParasite"/>
        </authorList>
    </citation>
    <scope>IDENTIFICATION</scope>
</reference>
<evidence type="ECO:0000313" key="3">
    <source>
        <dbReference type="WBParaSite" id="ASIM_0002144601-mRNA-1"/>
    </source>
</evidence>
<evidence type="ECO:0000256" key="1">
    <source>
        <dbReference type="PROSITE-ProRule" id="PRU00191"/>
    </source>
</evidence>
<dbReference type="Pfam" id="PF00017">
    <property type="entry name" value="SH2"/>
    <property type="match status" value="1"/>
</dbReference>
<dbReference type="PANTHER" id="PTHR46559:SF3">
    <property type="entry name" value="TYROSINE-PROTEIN PHOSPHATASE NON-RECEPTOR TYPE"/>
    <property type="match status" value="1"/>
</dbReference>
<dbReference type="GO" id="GO:0005737">
    <property type="term" value="C:cytoplasm"/>
    <property type="evidence" value="ECO:0007669"/>
    <property type="project" value="TreeGrafter"/>
</dbReference>
<dbReference type="GO" id="GO:0030971">
    <property type="term" value="F:receptor tyrosine kinase binding"/>
    <property type="evidence" value="ECO:0007669"/>
    <property type="project" value="TreeGrafter"/>
</dbReference>
<dbReference type="GO" id="GO:0004726">
    <property type="term" value="F:non-membrane spanning protein tyrosine phosphatase activity"/>
    <property type="evidence" value="ECO:0007669"/>
    <property type="project" value="TreeGrafter"/>
</dbReference>
<accession>A0A0M3KKB7</accession>
<dbReference type="InterPro" id="IPR000980">
    <property type="entry name" value="SH2"/>
</dbReference>
<dbReference type="AlphaFoldDB" id="A0A0M3KKB7"/>
<dbReference type="PANTHER" id="PTHR46559">
    <property type="entry name" value="TYROSINE-PROTEIN PHOSPHATASE NON-RECEPTOR TYPE 11"/>
    <property type="match status" value="1"/>
</dbReference>